<proteinExistence type="predicted"/>
<name>A0A290YYX8_9PSEU</name>
<evidence type="ECO:0000256" key="2">
    <source>
        <dbReference type="ARBA" id="ARBA00022741"/>
    </source>
</evidence>
<dbReference type="InterPro" id="IPR017871">
    <property type="entry name" value="ABC_transporter-like_CS"/>
</dbReference>
<sequence>MEHVLEASALTLRHRRGGGLRDCAFRLPRGGFAALVGPNGAGKSTLMRLAVGLLRPDSGELLVLGERPGRSGAHPRVGYLGQTKPLYRGFTTAEVLRAGAELNPGWDAEHALRLVESAGVPLDARVDRLSGGQRTRVALALALGRRPELLLLDEPLAELDPLARREVMGALLGEVADTGMSVLMSSHVLSELESACDHLVLLADGRVPLEGPVDELLDAHRVLVGPADLPAPDGVVESSAVGRQRTVLARTGDVPGWTCARPSLEDLALGYLRTSRAVAA</sequence>
<accession>A0A290YYX8</accession>
<keyword evidence="1" id="KW-0813">Transport</keyword>
<evidence type="ECO:0000313" key="6">
    <source>
        <dbReference type="Proteomes" id="UP000218505"/>
    </source>
</evidence>
<dbReference type="CDD" id="cd03230">
    <property type="entry name" value="ABC_DR_subfamily_A"/>
    <property type="match status" value="1"/>
</dbReference>
<dbReference type="KEGG" id="apre:CNX65_00520"/>
<dbReference type="Pfam" id="PF00005">
    <property type="entry name" value="ABC_tran"/>
    <property type="match status" value="1"/>
</dbReference>
<keyword evidence="2" id="KW-0547">Nucleotide-binding</keyword>
<dbReference type="AlphaFoldDB" id="A0A290YYX8"/>
<gene>
    <name evidence="5" type="ORF">CNX65_00520</name>
</gene>
<dbReference type="InterPro" id="IPR003439">
    <property type="entry name" value="ABC_transporter-like_ATP-bd"/>
</dbReference>
<keyword evidence="6" id="KW-1185">Reference proteome</keyword>
<evidence type="ECO:0000259" key="4">
    <source>
        <dbReference type="PROSITE" id="PS50893"/>
    </source>
</evidence>
<organism evidence="5 6">
    <name type="scientific">Actinosynnema pretiosum</name>
    <dbReference type="NCBI Taxonomy" id="42197"/>
    <lineage>
        <taxon>Bacteria</taxon>
        <taxon>Bacillati</taxon>
        <taxon>Actinomycetota</taxon>
        <taxon>Actinomycetes</taxon>
        <taxon>Pseudonocardiales</taxon>
        <taxon>Pseudonocardiaceae</taxon>
        <taxon>Actinosynnema</taxon>
    </lineage>
</organism>
<dbReference type="PROSITE" id="PS00211">
    <property type="entry name" value="ABC_TRANSPORTER_1"/>
    <property type="match status" value="1"/>
</dbReference>
<dbReference type="PROSITE" id="PS50893">
    <property type="entry name" value="ABC_TRANSPORTER_2"/>
    <property type="match status" value="1"/>
</dbReference>
<dbReference type="SUPFAM" id="SSF52540">
    <property type="entry name" value="P-loop containing nucleoside triphosphate hydrolases"/>
    <property type="match status" value="1"/>
</dbReference>
<evidence type="ECO:0000256" key="1">
    <source>
        <dbReference type="ARBA" id="ARBA00022448"/>
    </source>
</evidence>
<reference evidence="5" key="1">
    <citation type="submission" date="2017-09" db="EMBL/GenBank/DDBJ databases">
        <title>Complete Genome Sequence of ansamitocin-producing Bacterium Actinosynnema pretiosum X47.</title>
        <authorList>
            <person name="Cao G."/>
            <person name="Zong G."/>
            <person name="Zhong C."/>
            <person name="Fu J."/>
        </authorList>
    </citation>
    <scope>NUCLEOTIDE SEQUENCE [LARGE SCALE GENOMIC DNA]</scope>
    <source>
        <strain evidence="5">X47</strain>
    </source>
</reference>
<evidence type="ECO:0000313" key="5">
    <source>
        <dbReference type="EMBL" id="ATE51955.1"/>
    </source>
</evidence>
<dbReference type="Proteomes" id="UP000218505">
    <property type="component" value="Chromosome"/>
</dbReference>
<evidence type="ECO:0000256" key="3">
    <source>
        <dbReference type="ARBA" id="ARBA00022840"/>
    </source>
</evidence>
<dbReference type="GO" id="GO:0005524">
    <property type="term" value="F:ATP binding"/>
    <property type="evidence" value="ECO:0007669"/>
    <property type="project" value="UniProtKB-KW"/>
</dbReference>
<dbReference type="PANTHER" id="PTHR42939">
    <property type="entry name" value="ABC TRANSPORTER ATP-BINDING PROTEIN ALBC-RELATED"/>
    <property type="match status" value="1"/>
</dbReference>
<feature type="domain" description="ABC transporter" evidence="4">
    <location>
        <begin position="5"/>
        <end position="229"/>
    </location>
</feature>
<dbReference type="EMBL" id="CP023445">
    <property type="protein sequence ID" value="ATE51955.1"/>
    <property type="molecule type" value="Genomic_DNA"/>
</dbReference>
<dbReference type="InterPro" id="IPR027417">
    <property type="entry name" value="P-loop_NTPase"/>
</dbReference>
<dbReference type="InterPro" id="IPR003593">
    <property type="entry name" value="AAA+_ATPase"/>
</dbReference>
<keyword evidence="3 5" id="KW-0067">ATP-binding</keyword>
<dbReference type="Gene3D" id="3.40.50.300">
    <property type="entry name" value="P-loop containing nucleotide triphosphate hydrolases"/>
    <property type="match status" value="1"/>
</dbReference>
<protein>
    <submittedName>
        <fullName evidence="5">ABC transporter ATP-binding protein</fullName>
    </submittedName>
</protein>
<dbReference type="SMART" id="SM00382">
    <property type="entry name" value="AAA"/>
    <property type="match status" value="1"/>
</dbReference>
<dbReference type="GO" id="GO:0016887">
    <property type="term" value="F:ATP hydrolysis activity"/>
    <property type="evidence" value="ECO:0007669"/>
    <property type="project" value="InterPro"/>
</dbReference>
<dbReference type="InterPro" id="IPR051782">
    <property type="entry name" value="ABC_Transporter_VariousFunc"/>
</dbReference>
<dbReference type="PANTHER" id="PTHR42939:SF1">
    <property type="entry name" value="ABC TRANSPORTER ATP-BINDING PROTEIN ALBC-RELATED"/>
    <property type="match status" value="1"/>
</dbReference>